<accession>A0A7J8YTF5</accession>
<organism evidence="1 2">
    <name type="scientific">Gossypium aridum</name>
    <name type="common">American cotton</name>
    <name type="synonym">Erioxylum aridum</name>
    <dbReference type="NCBI Taxonomy" id="34290"/>
    <lineage>
        <taxon>Eukaryota</taxon>
        <taxon>Viridiplantae</taxon>
        <taxon>Streptophyta</taxon>
        <taxon>Embryophyta</taxon>
        <taxon>Tracheophyta</taxon>
        <taxon>Spermatophyta</taxon>
        <taxon>Magnoliopsida</taxon>
        <taxon>eudicotyledons</taxon>
        <taxon>Gunneridae</taxon>
        <taxon>Pentapetalae</taxon>
        <taxon>rosids</taxon>
        <taxon>malvids</taxon>
        <taxon>Malvales</taxon>
        <taxon>Malvaceae</taxon>
        <taxon>Malvoideae</taxon>
        <taxon>Gossypium</taxon>
    </lineage>
</organism>
<name>A0A7J8YTF5_GOSAI</name>
<proteinExistence type="predicted"/>
<feature type="non-terminal residue" evidence="1">
    <location>
        <position position="108"/>
    </location>
</feature>
<dbReference type="AlphaFoldDB" id="A0A7J8YTF5"/>
<keyword evidence="2" id="KW-1185">Reference proteome</keyword>
<evidence type="ECO:0000313" key="1">
    <source>
        <dbReference type="EMBL" id="MBA0702309.1"/>
    </source>
</evidence>
<sequence length="108" mass="12087">MMTTLKEEIAELKGELTIYKAGLGNGGFAVVAPKPSVDVPEPKEFKGTRFRRDVDNFLWGVEQYFCAKGIMNDATKVITAAMYLSDVALLWWRRRSTNVRRGGTKIGT</sequence>
<evidence type="ECO:0000313" key="2">
    <source>
        <dbReference type="Proteomes" id="UP000593577"/>
    </source>
</evidence>
<reference evidence="1 2" key="1">
    <citation type="journal article" date="2019" name="Genome Biol. Evol.">
        <title>Insights into the evolution of the New World diploid cottons (Gossypium, subgenus Houzingenia) based on genome sequencing.</title>
        <authorList>
            <person name="Grover C.E."/>
            <person name="Arick M.A. 2nd"/>
            <person name="Thrash A."/>
            <person name="Conover J.L."/>
            <person name="Sanders W.S."/>
            <person name="Peterson D.G."/>
            <person name="Frelichowski J.E."/>
            <person name="Scheffler J.A."/>
            <person name="Scheffler B.E."/>
            <person name="Wendel J.F."/>
        </authorList>
    </citation>
    <scope>NUCLEOTIDE SEQUENCE [LARGE SCALE GENOMIC DNA]</scope>
    <source>
        <strain evidence="1">185</strain>
        <tissue evidence="1">Leaf</tissue>
    </source>
</reference>
<comment type="caution">
    <text evidence="1">The sequence shown here is derived from an EMBL/GenBank/DDBJ whole genome shotgun (WGS) entry which is preliminary data.</text>
</comment>
<gene>
    <name evidence="1" type="ORF">Goari_027397</name>
</gene>
<dbReference type="Proteomes" id="UP000593577">
    <property type="component" value="Unassembled WGS sequence"/>
</dbReference>
<dbReference type="EMBL" id="JABFAA010350536">
    <property type="protein sequence ID" value="MBA0702309.1"/>
    <property type="molecule type" value="Genomic_DNA"/>
</dbReference>
<protein>
    <submittedName>
        <fullName evidence="1">Uncharacterized protein</fullName>
    </submittedName>
</protein>